<comment type="caution">
    <text evidence="2">The sequence shown here is derived from an EMBL/GenBank/DDBJ whole genome shotgun (WGS) entry which is preliminary data.</text>
</comment>
<feature type="compositionally biased region" description="Gly residues" evidence="1">
    <location>
        <begin position="1"/>
        <end position="15"/>
    </location>
</feature>
<dbReference type="EMBL" id="BAAALF010000036">
    <property type="protein sequence ID" value="GAA1235145.1"/>
    <property type="molecule type" value="Genomic_DNA"/>
</dbReference>
<protein>
    <submittedName>
        <fullName evidence="2">Uncharacterized protein</fullName>
    </submittedName>
</protein>
<sequence>MHGRRGSGWGGGEAAGGPASADGDPGTDRGPAPGCDLDLDQGLDQGPARRLDLDVDRDGILVLMRVLAEHGVVAALFAADRTSPVSGSTWEFRAASGSSAATALRPGVVTGAATAGECVRLALPLLAEAGLPVGGVAGAPVPEDEQSTEGIGMLVLDWLVEQGMSVFLKADGGRRTPGWTLIVRGGPLADMLRFDGPEVGRCLRRLLLDLRGHGLVVPV</sequence>
<evidence type="ECO:0000256" key="1">
    <source>
        <dbReference type="SAM" id="MobiDB-lite"/>
    </source>
</evidence>
<proteinExistence type="predicted"/>
<evidence type="ECO:0000313" key="3">
    <source>
        <dbReference type="Proteomes" id="UP001500037"/>
    </source>
</evidence>
<gene>
    <name evidence="2" type="ORF">GCM10009665_26630</name>
</gene>
<evidence type="ECO:0000313" key="2">
    <source>
        <dbReference type="EMBL" id="GAA1235145.1"/>
    </source>
</evidence>
<feature type="region of interest" description="Disordered" evidence="1">
    <location>
        <begin position="1"/>
        <end position="43"/>
    </location>
</feature>
<organism evidence="2 3">
    <name type="scientific">Kitasatospora nipponensis</name>
    <dbReference type="NCBI Taxonomy" id="258049"/>
    <lineage>
        <taxon>Bacteria</taxon>
        <taxon>Bacillati</taxon>
        <taxon>Actinomycetota</taxon>
        <taxon>Actinomycetes</taxon>
        <taxon>Kitasatosporales</taxon>
        <taxon>Streptomycetaceae</taxon>
        <taxon>Kitasatospora</taxon>
    </lineage>
</organism>
<accession>A0ABN1W4H8</accession>
<keyword evidence="3" id="KW-1185">Reference proteome</keyword>
<dbReference type="Proteomes" id="UP001500037">
    <property type="component" value="Unassembled WGS sequence"/>
</dbReference>
<name>A0ABN1W4H8_9ACTN</name>
<reference evidence="2 3" key="1">
    <citation type="journal article" date="2019" name="Int. J. Syst. Evol. Microbiol.">
        <title>The Global Catalogue of Microorganisms (GCM) 10K type strain sequencing project: providing services to taxonomists for standard genome sequencing and annotation.</title>
        <authorList>
            <consortium name="The Broad Institute Genomics Platform"/>
            <consortium name="The Broad Institute Genome Sequencing Center for Infectious Disease"/>
            <person name="Wu L."/>
            <person name="Ma J."/>
        </authorList>
    </citation>
    <scope>NUCLEOTIDE SEQUENCE [LARGE SCALE GENOMIC DNA]</scope>
    <source>
        <strain evidence="2 3">JCM 13004</strain>
    </source>
</reference>
<dbReference type="RefSeq" id="WP_344441666.1">
    <property type="nucleotide sequence ID" value="NZ_BAAALF010000036.1"/>
</dbReference>